<evidence type="ECO:0000313" key="3">
    <source>
        <dbReference type="RefSeq" id="XP_065650380.1"/>
    </source>
</evidence>
<evidence type="ECO:0000313" key="2">
    <source>
        <dbReference type="Proteomes" id="UP001652625"/>
    </source>
</evidence>
<dbReference type="Pfam" id="PF01498">
    <property type="entry name" value="HTH_Tnp_Tc3_2"/>
    <property type="match status" value="1"/>
</dbReference>
<dbReference type="RefSeq" id="XP_065650380.1">
    <property type="nucleotide sequence ID" value="XM_065794308.1"/>
</dbReference>
<sequence length="131" mass="14784">MGRGKHCSAEKRQLIQKLISAGKSYREVGRLVECSNKMIGNAIKFLEKPETRGRKRSISTLLTNRLVQQAKKEPFKTATELKKDFNIDATVQTVRSCLLVNGLKVCSPRKVPLLSARHVVKRIAFAKKYSN</sequence>
<gene>
    <name evidence="3" type="primary">LOC136078531</name>
</gene>
<name>A0ABM4BMS4_HYDVU</name>
<dbReference type="GeneID" id="136078531"/>
<accession>A0ABM4BMS4</accession>
<organism evidence="2 3">
    <name type="scientific">Hydra vulgaris</name>
    <name type="common">Hydra</name>
    <name type="synonym">Hydra attenuata</name>
    <dbReference type="NCBI Taxonomy" id="6087"/>
    <lineage>
        <taxon>Eukaryota</taxon>
        <taxon>Metazoa</taxon>
        <taxon>Cnidaria</taxon>
        <taxon>Hydrozoa</taxon>
        <taxon>Hydroidolina</taxon>
        <taxon>Anthoathecata</taxon>
        <taxon>Aplanulata</taxon>
        <taxon>Hydridae</taxon>
        <taxon>Hydra</taxon>
    </lineage>
</organism>
<reference evidence="3" key="1">
    <citation type="submission" date="2025-08" db="UniProtKB">
        <authorList>
            <consortium name="RefSeq"/>
        </authorList>
    </citation>
    <scope>IDENTIFICATION</scope>
</reference>
<keyword evidence="2" id="KW-1185">Reference proteome</keyword>
<feature type="domain" description="Transposase Tc1-like" evidence="1">
    <location>
        <begin position="65"/>
        <end position="131"/>
    </location>
</feature>
<proteinExistence type="predicted"/>
<dbReference type="InterPro" id="IPR002492">
    <property type="entry name" value="Transposase_Tc1-like"/>
</dbReference>
<evidence type="ECO:0000259" key="1">
    <source>
        <dbReference type="Pfam" id="PF01498"/>
    </source>
</evidence>
<protein>
    <submittedName>
        <fullName evidence="3">Uncharacterized protein LOC136078531</fullName>
    </submittedName>
</protein>
<dbReference type="Proteomes" id="UP001652625">
    <property type="component" value="Chromosome 03"/>
</dbReference>